<keyword evidence="2" id="KW-1185">Reference proteome</keyword>
<evidence type="ECO:0000313" key="1">
    <source>
        <dbReference type="EMBL" id="RDB26108.1"/>
    </source>
</evidence>
<evidence type="ECO:0000313" key="2">
    <source>
        <dbReference type="Proteomes" id="UP000076154"/>
    </source>
</evidence>
<comment type="caution">
    <text evidence="1">The sequence shown here is derived from an EMBL/GenBank/DDBJ whole genome shotgun (WGS) entry which is preliminary data.</text>
</comment>
<accession>A0A369JWF5</accession>
<dbReference type="InParanoid" id="A0A369JWF5"/>
<dbReference type="OrthoDB" id="3041043at2759"/>
<reference evidence="1" key="1">
    <citation type="submission" date="2018-04" db="EMBL/GenBank/DDBJ databases">
        <title>Whole genome sequencing of Hypsizygus marmoreus.</title>
        <authorList>
            <person name="Choi I.-G."/>
            <person name="Min B."/>
            <person name="Kim J.-G."/>
            <person name="Kim S."/>
            <person name="Oh Y.-L."/>
            <person name="Kong W.-S."/>
            <person name="Park H."/>
            <person name="Jeong J."/>
            <person name="Song E.-S."/>
        </authorList>
    </citation>
    <scope>NUCLEOTIDE SEQUENCE [LARGE SCALE GENOMIC DNA]</scope>
    <source>
        <strain evidence="1">51987-8</strain>
    </source>
</reference>
<dbReference type="EMBL" id="LUEZ02000040">
    <property type="protein sequence ID" value="RDB26108.1"/>
    <property type="molecule type" value="Genomic_DNA"/>
</dbReference>
<organism evidence="1 2">
    <name type="scientific">Hypsizygus marmoreus</name>
    <name type="common">White beech mushroom</name>
    <name type="synonym">Agaricus marmoreus</name>
    <dbReference type="NCBI Taxonomy" id="39966"/>
    <lineage>
        <taxon>Eukaryota</taxon>
        <taxon>Fungi</taxon>
        <taxon>Dikarya</taxon>
        <taxon>Basidiomycota</taxon>
        <taxon>Agaricomycotina</taxon>
        <taxon>Agaricomycetes</taxon>
        <taxon>Agaricomycetidae</taxon>
        <taxon>Agaricales</taxon>
        <taxon>Tricholomatineae</taxon>
        <taxon>Lyophyllaceae</taxon>
        <taxon>Hypsizygus</taxon>
    </lineage>
</organism>
<dbReference type="AlphaFoldDB" id="A0A369JWF5"/>
<name>A0A369JWF5_HYPMA</name>
<dbReference type="Proteomes" id="UP000076154">
    <property type="component" value="Unassembled WGS sequence"/>
</dbReference>
<sequence>MLFSCLGPQDLTRFSLTGGEVYDAATSYIDRAFNIYDLLSRYFSSSETTQFRTLQAMTGTLISGSAAVEFFARARFSDADLDLYVEYRHAALLGEWLVDTGYKFVARPHQNARFPDVINNLVAQGSHLWDLTYTGHGITGVYAFIKERPYRKIEIVASANSAIELVLDFHSST</sequence>
<gene>
    <name evidence="1" type="ORF">Hypma_006897</name>
</gene>
<protein>
    <submittedName>
        <fullName evidence="1">Uncharacterized protein</fullName>
    </submittedName>
</protein>
<proteinExistence type="predicted"/>